<evidence type="ECO:0000313" key="1">
    <source>
        <dbReference type="EMBL" id="NNA98362.1"/>
    </source>
</evidence>
<dbReference type="Proteomes" id="UP000542111">
    <property type="component" value="Unassembled WGS sequence"/>
</dbReference>
<dbReference type="RefSeq" id="WP_076964602.1">
    <property type="nucleotide sequence ID" value="NZ_CBCRYT010000090.1"/>
</dbReference>
<organism evidence="1 2">
    <name type="scientific">Pseudomonas gessardii</name>
    <dbReference type="NCBI Taxonomy" id="78544"/>
    <lineage>
        <taxon>Bacteria</taxon>
        <taxon>Pseudomonadati</taxon>
        <taxon>Pseudomonadota</taxon>
        <taxon>Gammaproteobacteria</taxon>
        <taxon>Pseudomonadales</taxon>
        <taxon>Pseudomonadaceae</taxon>
        <taxon>Pseudomonas</taxon>
    </lineage>
</organism>
<gene>
    <name evidence="1" type="ORF">HBO33_24680</name>
</gene>
<name>A0A7Y1MUM6_9PSED</name>
<proteinExistence type="predicted"/>
<dbReference type="GeneID" id="55537535"/>
<dbReference type="AlphaFoldDB" id="A0A7Y1MUM6"/>
<dbReference type="EMBL" id="JAAQYP010000054">
    <property type="protein sequence ID" value="NNA98362.1"/>
    <property type="molecule type" value="Genomic_DNA"/>
</dbReference>
<accession>A0A7Y1MUM6</accession>
<reference evidence="1 2" key="1">
    <citation type="journal article" date="2020" name="Front. Microbiol.">
        <title>Genetic Organization of the aprX-lipA2 Operon Affects the Proteolytic Potential of Pseudomonas Species in Milk.</title>
        <authorList>
            <person name="Maier C."/>
            <person name="Huptas C."/>
            <person name="von Neubeck M."/>
            <person name="Scherer S."/>
            <person name="Wenning M."/>
            <person name="Lucking G."/>
        </authorList>
    </citation>
    <scope>NUCLEOTIDE SEQUENCE [LARGE SCALE GENOMIC DNA]</scope>
    <source>
        <strain evidence="1 2">G4779</strain>
    </source>
</reference>
<protein>
    <submittedName>
        <fullName evidence="1">Uncharacterized protein</fullName>
    </submittedName>
</protein>
<dbReference type="OrthoDB" id="3174560at2"/>
<comment type="caution">
    <text evidence="1">The sequence shown here is derived from an EMBL/GenBank/DDBJ whole genome shotgun (WGS) entry which is preliminary data.</text>
</comment>
<sequence>MSLIFEADLRRYLAAGLVHDISVLNTRDGWSLRIQLGSECVSLRRQRGGERTFKSLDKLVVFLTELGLEQLVVQLRNPNVQPERLLSRNETVEDDR</sequence>
<evidence type="ECO:0000313" key="2">
    <source>
        <dbReference type="Proteomes" id="UP000542111"/>
    </source>
</evidence>